<accession>A0ABM0M5W6</accession>
<keyword evidence="6" id="KW-0325">Glycoprotein</keyword>
<comment type="similarity">
    <text evidence="2">Belongs to the sulfatase family.</text>
</comment>
<dbReference type="Gene3D" id="3.40.720.10">
    <property type="entry name" value="Alkaline Phosphatase, subunit A"/>
    <property type="match status" value="1"/>
</dbReference>
<keyword evidence="9" id="KW-1185">Reference proteome</keyword>
<reference evidence="10" key="1">
    <citation type="submission" date="2025-08" db="UniProtKB">
        <authorList>
            <consortium name="RefSeq"/>
        </authorList>
    </citation>
    <scope>IDENTIFICATION</scope>
    <source>
        <tissue evidence="10">Testes</tissue>
    </source>
</reference>
<dbReference type="PROSITE" id="PS00149">
    <property type="entry name" value="SULFATASE_2"/>
    <property type="match status" value="1"/>
</dbReference>
<dbReference type="Proteomes" id="UP000694865">
    <property type="component" value="Unplaced"/>
</dbReference>
<dbReference type="GeneID" id="100371917"/>
<dbReference type="RefSeq" id="XP_006815407.1">
    <property type="nucleotide sequence ID" value="XM_006815344.1"/>
</dbReference>
<dbReference type="InterPro" id="IPR017850">
    <property type="entry name" value="Alkaline_phosphatase_core_sf"/>
</dbReference>
<keyword evidence="5" id="KW-0106">Calcium</keyword>
<dbReference type="InterPro" id="IPR024607">
    <property type="entry name" value="Sulfatase_CS"/>
</dbReference>
<evidence type="ECO:0000256" key="1">
    <source>
        <dbReference type="ARBA" id="ARBA00001913"/>
    </source>
</evidence>
<keyword evidence="4" id="KW-0378">Hydrolase</keyword>
<evidence type="ECO:0000256" key="3">
    <source>
        <dbReference type="ARBA" id="ARBA00022723"/>
    </source>
</evidence>
<gene>
    <name evidence="10" type="primary">LOC100371917</name>
</gene>
<evidence type="ECO:0000259" key="8">
    <source>
        <dbReference type="Pfam" id="PF00884"/>
    </source>
</evidence>
<evidence type="ECO:0000256" key="7">
    <source>
        <dbReference type="SAM" id="SignalP"/>
    </source>
</evidence>
<feature type="chain" id="PRO_5045860816" evidence="7">
    <location>
        <begin position="23"/>
        <end position="221"/>
    </location>
</feature>
<dbReference type="InterPro" id="IPR047115">
    <property type="entry name" value="ARSB"/>
</dbReference>
<keyword evidence="7" id="KW-0732">Signal</keyword>
<evidence type="ECO:0000313" key="9">
    <source>
        <dbReference type="Proteomes" id="UP000694865"/>
    </source>
</evidence>
<evidence type="ECO:0000256" key="6">
    <source>
        <dbReference type="ARBA" id="ARBA00023180"/>
    </source>
</evidence>
<dbReference type="PANTHER" id="PTHR10342:SF274">
    <property type="entry name" value="ARYLSULFATASE B"/>
    <property type="match status" value="1"/>
</dbReference>
<feature type="signal peptide" evidence="7">
    <location>
        <begin position="1"/>
        <end position="22"/>
    </location>
</feature>
<organism evidence="9 10">
    <name type="scientific">Saccoglossus kowalevskii</name>
    <name type="common">Acorn worm</name>
    <dbReference type="NCBI Taxonomy" id="10224"/>
    <lineage>
        <taxon>Eukaryota</taxon>
        <taxon>Metazoa</taxon>
        <taxon>Hemichordata</taxon>
        <taxon>Enteropneusta</taxon>
        <taxon>Harrimaniidae</taxon>
        <taxon>Saccoglossus</taxon>
    </lineage>
</organism>
<name>A0ABM0M5W6_SACKO</name>
<comment type="cofactor">
    <cofactor evidence="1">
        <name>Ca(2+)</name>
        <dbReference type="ChEBI" id="CHEBI:29108"/>
    </cofactor>
</comment>
<dbReference type="InterPro" id="IPR000917">
    <property type="entry name" value="Sulfatase_N"/>
</dbReference>
<evidence type="ECO:0000256" key="2">
    <source>
        <dbReference type="ARBA" id="ARBA00008779"/>
    </source>
</evidence>
<evidence type="ECO:0000256" key="5">
    <source>
        <dbReference type="ARBA" id="ARBA00022837"/>
    </source>
</evidence>
<evidence type="ECO:0000256" key="4">
    <source>
        <dbReference type="ARBA" id="ARBA00022801"/>
    </source>
</evidence>
<feature type="domain" description="Sulfatase N-terminal" evidence="8">
    <location>
        <begin position="26"/>
        <end position="204"/>
    </location>
</feature>
<proteinExistence type="inferred from homology"/>
<dbReference type="Pfam" id="PF00884">
    <property type="entry name" value="Sulfatase"/>
    <property type="match status" value="1"/>
</dbReference>
<sequence length="221" mass="25483">MDLFVIILTLISLMTNFDLARTAQRPHIVFILADDLGYFDVGYRNGSIVKTPNIDKLAAEGVKLERHYAQPSCMPSRSCLMMGRYQIHTGFDYRCKDGKRSQLCMHPDTITMPMKLKENGYATHMIGKWHLGNIRWECLPNAKGFDTFFGYLSAIEDYFTHYTPAGANCHDFWRNHDEVADDYKGQYSTHLFTKEAQDIIKNHDINQLEKTNSNTTQKLTI</sequence>
<dbReference type="PANTHER" id="PTHR10342">
    <property type="entry name" value="ARYLSULFATASE"/>
    <property type="match status" value="1"/>
</dbReference>
<dbReference type="SUPFAM" id="SSF53649">
    <property type="entry name" value="Alkaline phosphatase-like"/>
    <property type="match status" value="1"/>
</dbReference>
<evidence type="ECO:0000313" key="10">
    <source>
        <dbReference type="RefSeq" id="XP_006815407.1"/>
    </source>
</evidence>
<keyword evidence="3" id="KW-0479">Metal-binding</keyword>
<protein>
    <submittedName>
        <fullName evidence="10">Arylsulfatase B-like</fullName>
    </submittedName>
</protein>